<reference evidence="2" key="1">
    <citation type="submission" date="2011-02" db="EMBL/GenBank/DDBJ databases">
        <title>Complete sequence of Methanobacterium sp. AL-21.</title>
        <authorList>
            <consortium name="US DOE Joint Genome Institute"/>
            <person name="Lucas S."/>
            <person name="Copeland A."/>
            <person name="Lapidus A."/>
            <person name="Cheng J.-F."/>
            <person name="Goodwin L."/>
            <person name="Pitluck S."/>
            <person name="Chertkov O."/>
            <person name="Detter J.C."/>
            <person name="Han C."/>
            <person name="Tapia R."/>
            <person name="Land M."/>
            <person name="Hauser L."/>
            <person name="Kyrpides N."/>
            <person name="Ivanova N."/>
            <person name="Mikhailova N."/>
            <person name="Pagani I."/>
            <person name="Cadillo-Quiroz H."/>
            <person name="Imachi H."/>
            <person name="Zinder S."/>
            <person name="Liu W."/>
            <person name="Woyke T."/>
        </authorList>
    </citation>
    <scope>NUCLEOTIDE SEQUENCE [LARGE SCALE GENOMIC DNA]</scope>
    <source>
        <strain evidence="2">AL-21</strain>
    </source>
</reference>
<dbReference type="Proteomes" id="UP000007490">
    <property type="component" value="Chromosome"/>
</dbReference>
<dbReference type="RefSeq" id="WP_013644702.1">
    <property type="nucleotide sequence ID" value="NC_015216.1"/>
</dbReference>
<dbReference type="AlphaFoldDB" id="F0T5V8"/>
<dbReference type="EMBL" id="CP002551">
    <property type="protein sequence ID" value="ADZ09351.1"/>
    <property type="molecule type" value="Genomic_DNA"/>
</dbReference>
<gene>
    <name evidence="1" type="ordered locus">Metbo_1106</name>
</gene>
<keyword evidence="2" id="KW-1185">Reference proteome</keyword>
<name>F0T5V8_METLA</name>
<evidence type="ECO:0000313" key="1">
    <source>
        <dbReference type="EMBL" id="ADZ09351.1"/>
    </source>
</evidence>
<proteinExistence type="predicted"/>
<dbReference type="HOGENOM" id="CLU_2447694_0_0_2"/>
<dbReference type="GeneID" id="10277556"/>
<protein>
    <submittedName>
        <fullName evidence="1">Uncharacterized protein</fullName>
    </submittedName>
</protein>
<evidence type="ECO:0000313" key="2">
    <source>
        <dbReference type="Proteomes" id="UP000007490"/>
    </source>
</evidence>
<dbReference type="KEGG" id="mel:Metbo_1106"/>
<dbReference type="OrthoDB" id="375685at2157"/>
<reference evidence="1 2" key="2">
    <citation type="journal article" date="2014" name="Int. J. Syst. Evol. Microbiol.">
        <title>Methanobacterium paludis sp. nov. and a novel strain of Methanobacterium lacus isolated from northern peatlands.</title>
        <authorList>
            <person name="Cadillo-Quiroz H."/>
            <person name="Brauer S.L."/>
            <person name="Goodson N."/>
            <person name="Yavitt J.B."/>
            <person name="Zinder S.H."/>
        </authorList>
    </citation>
    <scope>NUCLEOTIDE SEQUENCE [LARGE SCALE GENOMIC DNA]</scope>
    <source>
        <strain evidence="1 2">AL-21</strain>
    </source>
</reference>
<sequence length="89" mass="10427">MPRMSSVYLNIDGLEITEVTRHYYPIGKPHFKFNRNSSNDRIYTHLKSKEGKRMKLIYNDENGIKKADSLFILSSITCKDDVITVNMER</sequence>
<accession>F0T5V8</accession>
<organism evidence="1 2">
    <name type="scientific">Methanobacterium lacus (strain AL-21)</name>
    <dbReference type="NCBI Taxonomy" id="877455"/>
    <lineage>
        <taxon>Archaea</taxon>
        <taxon>Methanobacteriati</taxon>
        <taxon>Methanobacteriota</taxon>
        <taxon>Methanomada group</taxon>
        <taxon>Methanobacteria</taxon>
        <taxon>Methanobacteriales</taxon>
        <taxon>Methanobacteriaceae</taxon>
        <taxon>Methanobacterium</taxon>
    </lineage>
</organism>